<geneLocation type="plasmid" evidence="1">
    <name>pRGRH0110</name>
</geneLocation>
<evidence type="ECO:0000313" key="1">
    <source>
        <dbReference type="EMBL" id="CRY93930.1"/>
    </source>
</evidence>
<keyword evidence="1" id="KW-0614">Plasmid</keyword>
<name>A0A0H5PXM4_9ZZZZ</name>
<protein>
    <submittedName>
        <fullName evidence="1">Uncharacterized protein</fullName>
    </submittedName>
</protein>
<dbReference type="AlphaFoldDB" id="A0A0H5PXM4"/>
<organism evidence="1">
    <name type="scientific">uncultured prokaryote</name>
    <dbReference type="NCBI Taxonomy" id="198431"/>
    <lineage>
        <taxon>unclassified sequences</taxon>
        <taxon>environmental samples</taxon>
    </lineage>
</organism>
<reference evidence="1" key="2">
    <citation type="submission" date="2015-07" db="EMBL/GenBank/DDBJ databases">
        <title>Plasmids, circular viruses and viroids from rat gut.</title>
        <authorList>
            <person name="Jorgensen T.J."/>
            <person name="Hansen M.A."/>
            <person name="Xu Z."/>
            <person name="Tabak M.A."/>
            <person name="Sorensen S.J."/>
            <person name="Hansen L.H."/>
        </authorList>
    </citation>
    <scope>NUCLEOTIDE SEQUENCE</scope>
    <source>
        <plasmid evidence="1">pRGRH0110</plasmid>
    </source>
</reference>
<proteinExistence type="predicted"/>
<sequence>MTRKFKTVIVACIVMGCVLIGCKETNDDEENVNSTFCQQEQGTTDANKNVEQKESGIEEILNMTYSELVATEKTLTLSYYEGGGSPVYAVEEYEGVYIVYPAVSDEPQMNNLAESISDEIPVKLVIRSSETEIHPGLRVGMPAEKVNNLNIAWDDIYMSSENSLYYTSFKRDENEVTAAWAIPDDMFSEWSASLNDEDDYYAKFLEFIQPFKSEPVGTIVELSVKKVE</sequence>
<accession>A0A0H5PXM4</accession>
<dbReference type="EMBL" id="LN852800">
    <property type="protein sequence ID" value="CRY93930.1"/>
    <property type="molecule type" value="Genomic_DNA"/>
</dbReference>
<reference evidence="1" key="1">
    <citation type="submission" date="2015-06" db="EMBL/GenBank/DDBJ databases">
        <authorList>
            <person name="Joergensen T."/>
        </authorList>
    </citation>
    <scope>NUCLEOTIDE SEQUENCE</scope>
    <source>
        <plasmid evidence="1">pRGRH0110</plasmid>
    </source>
</reference>
<dbReference type="PROSITE" id="PS51257">
    <property type="entry name" value="PROKAR_LIPOPROTEIN"/>
    <property type="match status" value="1"/>
</dbReference>